<evidence type="ECO:0000313" key="2">
    <source>
        <dbReference type="Proteomes" id="UP001359485"/>
    </source>
</evidence>
<comment type="caution">
    <text evidence="1">The sequence shown here is derived from an EMBL/GenBank/DDBJ whole genome shotgun (WGS) entry which is preliminary data.</text>
</comment>
<gene>
    <name evidence="1" type="ORF">RUM44_001806</name>
</gene>
<reference evidence="1 2" key="1">
    <citation type="submission" date="2023-09" db="EMBL/GenBank/DDBJ databases">
        <title>Genomes of two closely related lineages of the louse Polyplax serrata with different host specificities.</title>
        <authorList>
            <person name="Martinu J."/>
            <person name="Tarabai H."/>
            <person name="Stefka J."/>
            <person name="Hypsa V."/>
        </authorList>
    </citation>
    <scope>NUCLEOTIDE SEQUENCE [LARGE SCALE GENOMIC DNA]</scope>
    <source>
        <strain evidence="1">98ZLc_SE</strain>
    </source>
</reference>
<organism evidence="1 2">
    <name type="scientific">Polyplax serrata</name>
    <name type="common">Common mouse louse</name>
    <dbReference type="NCBI Taxonomy" id="468196"/>
    <lineage>
        <taxon>Eukaryota</taxon>
        <taxon>Metazoa</taxon>
        <taxon>Ecdysozoa</taxon>
        <taxon>Arthropoda</taxon>
        <taxon>Hexapoda</taxon>
        <taxon>Insecta</taxon>
        <taxon>Pterygota</taxon>
        <taxon>Neoptera</taxon>
        <taxon>Paraneoptera</taxon>
        <taxon>Psocodea</taxon>
        <taxon>Troctomorpha</taxon>
        <taxon>Phthiraptera</taxon>
        <taxon>Anoplura</taxon>
        <taxon>Polyplacidae</taxon>
        <taxon>Polyplax</taxon>
    </lineage>
</organism>
<sequence length="133" mass="14564">MAGFVQPVESNGGTAMCLASRSCLLPPHPKYSHMSSEANRSPGLAACEKRVTFGAMIDHFRSALCRGTFGHKTQGLVQGEAFATDVEGTTFRFGYPTQDGYAIHEYRYFCPGDTSGGFTILNVPAYLFYYNLQ</sequence>
<evidence type="ECO:0000313" key="1">
    <source>
        <dbReference type="EMBL" id="KAK6621999.1"/>
    </source>
</evidence>
<dbReference type="EMBL" id="JAWJWF010000047">
    <property type="protein sequence ID" value="KAK6621999.1"/>
    <property type="molecule type" value="Genomic_DNA"/>
</dbReference>
<dbReference type="Proteomes" id="UP001359485">
    <property type="component" value="Unassembled WGS sequence"/>
</dbReference>
<accession>A0ABR1AMK5</accession>
<keyword evidence="2" id="KW-1185">Reference proteome</keyword>
<protein>
    <submittedName>
        <fullName evidence="1">Uncharacterized protein</fullName>
    </submittedName>
</protein>
<proteinExistence type="predicted"/>
<name>A0ABR1AMK5_POLSC</name>